<dbReference type="Proteomes" id="UP000245119">
    <property type="component" value="Linkage Group LG10"/>
</dbReference>
<dbReference type="Gene3D" id="3.30.1360.220">
    <property type="entry name" value="Domain of unknown function (DUF3480), N-terminal subdomain"/>
    <property type="match status" value="1"/>
</dbReference>
<dbReference type="GO" id="GO:0016197">
    <property type="term" value="P:endosomal transport"/>
    <property type="evidence" value="ECO:0007669"/>
    <property type="project" value="TreeGrafter"/>
</dbReference>
<comment type="caution">
    <text evidence="4">The sequence shown here is derived from an EMBL/GenBank/DDBJ whole genome shotgun (WGS) entry which is preliminary data.</text>
</comment>
<evidence type="ECO:0000256" key="1">
    <source>
        <dbReference type="SAM" id="MobiDB-lite"/>
    </source>
</evidence>
<feature type="domain" description="Smad anchor for receptor activation-like C-terminal" evidence="2">
    <location>
        <begin position="523"/>
        <end position="874"/>
    </location>
</feature>
<evidence type="ECO:0000313" key="4">
    <source>
        <dbReference type="EMBL" id="PVD22658.1"/>
    </source>
</evidence>
<feature type="compositionally biased region" description="Basic and acidic residues" evidence="1">
    <location>
        <begin position="307"/>
        <end position="317"/>
    </location>
</feature>
<feature type="region of interest" description="Disordered" evidence="1">
    <location>
        <begin position="307"/>
        <end position="388"/>
    </location>
</feature>
<sequence>MGIGARPKDPSQMKKSRPNSLLGLSKISLGVPFAGSQSPQVGPQQIVNGMAMIPPCDQVLPPVQGDQTQQICHNFMHCGVHVTPDTSYIPPSDIGQEIDSVMHPASASELSVGVSELDAPVMRRQEAAMLGEGIDVSSSSLRPRSWSPTTLAVQPAQKMKRPTSLNLPVRQDLSVAGGLSPESGNQHTKKPGTFSEKGSDTCSSVGDTGDVDSGRRRQEEIETFASVATDVHMDSGRQPILHLNLGRVAPTWVPDAEAPTCMEPAGGPCGSPNPNNPTEYCSTIPPTQQASAGAPLPTVMVPTGVLKREGDNRKSEPKQVMFSDGIRPGGDLTELDGSDQAHIPPRRSGRVQKKVERPQGGQSSPKTRRMRGSEGARNPCLIPEEGLPPVATHSETNGVLCFLVADEEASPVIFAINQNLLVLVKIINLDCCVHRVVWCFTTQGMANVGQDELVVVLETLPDENTVPRDIFCYFSTIYEEAGKGNKVGHMGHTIFTQQFLDNRSHGGFLYLRASFQCTHKLLLPSPPFLFAVLLQKWETPWAKVFPIRLMLRLGAEYRYYPCPLVSIRNRKPVFYEIGHTIMNLLADFRNFQYMLPQISGVTIHMEDKKTLINFPRNRYQEVMKVVASSNEHVMALGASFSLEADSHLVCIQNEDCNYQTQAINIQNKPRKVTGASFVVFNGALKASTGLRAKSSIVEDGLMVQILPETMASLKQSMKDMVDFSVACGSASVPQPEEMVIVRWVEDDKNVNIGVRSAVDGMSLDGVESIRVHNAADYITDYYAIRWTEVFFLQTESGSSRWEPVDLSHVAQTLASAACVALTPHLEQLKQANLVKIGLRVTLESERVGYEVGSNGQRLSDFYMNDLDNALIPVIHGAVSTSRDGPIVLELILHVIN</sequence>
<dbReference type="Gene3D" id="3.30.500.40">
    <property type="match status" value="1"/>
</dbReference>
<dbReference type="Pfam" id="PF11979">
    <property type="entry name" value="SARA_C"/>
    <property type="match status" value="1"/>
</dbReference>
<dbReference type="OrthoDB" id="5872154at2759"/>
<name>A0A2T7NNB6_POMCA</name>
<dbReference type="SMART" id="SM01421">
    <property type="entry name" value="DUF3480"/>
    <property type="match status" value="1"/>
</dbReference>
<dbReference type="InterPro" id="IPR024608">
    <property type="entry name" value="SARA-like_SBD"/>
</dbReference>
<evidence type="ECO:0008006" key="6">
    <source>
        <dbReference type="Google" id="ProtNLM"/>
    </source>
</evidence>
<dbReference type="PANTHER" id="PTHR46319:SF3">
    <property type="entry name" value="ZINC FINGER FYVE DOMAIN-CONTAINING PROTEIN"/>
    <property type="match status" value="1"/>
</dbReference>
<evidence type="ECO:0000259" key="3">
    <source>
        <dbReference type="SMART" id="SM01422"/>
    </source>
</evidence>
<dbReference type="EMBL" id="PZQS01000010">
    <property type="protein sequence ID" value="PVD22658.1"/>
    <property type="molecule type" value="Genomic_DNA"/>
</dbReference>
<protein>
    <recommendedName>
        <fullName evidence="6">DUF3480 domain-containing protein</fullName>
    </recommendedName>
</protein>
<dbReference type="SMART" id="SM01422">
    <property type="entry name" value="SARA"/>
    <property type="match status" value="1"/>
</dbReference>
<dbReference type="Gene3D" id="4.10.720.10">
    <property type="entry name" value="Smad anchor for receptor activation, Smad-binding domain"/>
    <property type="match status" value="1"/>
</dbReference>
<reference evidence="4 5" key="1">
    <citation type="submission" date="2018-04" db="EMBL/GenBank/DDBJ databases">
        <title>The genome of golden apple snail Pomacea canaliculata provides insight into stress tolerance and invasive adaptation.</title>
        <authorList>
            <person name="Liu C."/>
            <person name="Liu B."/>
            <person name="Ren Y."/>
            <person name="Zhang Y."/>
            <person name="Wang H."/>
            <person name="Li S."/>
            <person name="Jiang F."/>
            <person name="Yin L."/>
            <person name="Zhang G."/>
            <person name="Qian W."/>
            <person name="Fan W."/>
        </authorList>
    </citation>
    <scope>NUCLEOTIDE SEQUENCE [LARGE SCALE GENOMIC DNA]</scope>
    <source>
        <strain evidence="4">SZHN2017</strain>
        <tissue evidence="4">Muscle</tissue>
    </source>
</reference>
<dbReference type="AlphaFoldDB" id="A0A2T7NNB6"/>
<dbReference type="STRING" id="400727.A0A2T7NNB6"/>
<dbReference type="InterPro" id="IPR037145">
    <property type="entry name" value="SARA_Smad-bd_sf"/>
</dbReference>
<dbReference type="InterPro" id="IPR022557">
    <property type="entry name" value="SARA-like_C"/>
</dbReference>
<organism evidence="4 5">
    <name type="scientific">Pomacea canaliculata</name>
    <name type="common">Golden apple snail</name>
    <dbReference type="NCBI Taxonomy" id="400727"/>
    <lineage>
        <taxon>Eukaryota</taxon>
        <taxon>Metazoa</taxon>
        <taxon>Spiralia</taxon>
        <taxon>Lophotrochozoa</taxon>
        <taxon>Mollusca</taxon>
        <taxon>Gastropoda</taxon>
        <taxon>Caenogastropoda</taxon>
        <taxon>Architaenioglossa</taxon>
        <taxon>Ampullarioidea</taxon>
        <taxon>Ampullariidae</taxon>
        <taxon>Pomacea</taxon>
    </lineage>
</organism>
<evidence type="ECO:0000259" key="2">
    <source>
        <dbReference type="SMART" id="SM01421"/>
    </source>
</evidence>
<feature type="region of interest" description="Disordered" evidence="1">
    <location>
        <begin position="135"/>
        <end position="216"/>
    </location>
</feature>
<dbReference type="Pfam" id="PF11409">
    <property type="entry name" value="SARA"/>
    <property type="match status" value="1"/>
</dbReference>
<gene>
    <name evidence="4" type="ORF">C0Q70_15913</name>
</gene>
<feature type="domain" description="Smad anchor for receptor activation-like Smad-binding" evidence="3">
    <location>
        <begin position="271"/>
        <end position="305"/>
    </location>
</feature>
<dbReference type="GO" id="GO:0031901">
    <property type="term" value="C:early endosome membrane"/>
    <property type="evidence" value="ECO:0007669"/>
    <property type="project" value="TreeGrafter"/>
</dbReference>
<evidence type="ECO:0000313" key="5">
    <source>
        <dbReference type="Proteomes" id="UP000245119"/>
    </source>
</evidence>
<keyword evidence="5" id="KW-1185">Reference proteome</keyword>
<proteinExistence type="predicted"/>
<feature type="compositionally biased region" description="Low complexity" evidence="1">
    <location>
        <begin position="137"/>
        <end position="148"/>
    </location>
</feature>
<accession>A0A2T7NNB6</accession>
<dbReference type="PANTHER" id="PTHR46319">
    <property type="entry name" value="ZINC FINGER FYVE DOMAIN-CONTAINING PROTEIN"/>
    <property type="match status" value="1"/>
</dbReference>